<dbReference type="SUPFAM" id="SSF49313">
    <property type="entry name" value="Cadherin-like"/>
    <property type="match status" value="1"/>
</dbReference>
<name>A0A448WH04_9PLAT</name>
<feature type="region of interest" description="Disordered" evidence="2">
    <location>
        <begin position="433"/>
        <end position="466"/>
    </location>
</feature>
<evidence type="ECO:0000256" key="2">
    <source>
        <dbReference type="SAM" id="MobiDB-lite"/>
    </source>
</evidence>
<evidence type="ECO:0000313" key="5">
    <source>
        <dbReference type="EMBL" id="VEL11516.1"/>
    </source>
</evidence>
<evidence type="ECO:0000256" key="3">
    <source>
        <dbReference type="SAM" id="Phobius"/>
    </source>
</evidence>
<feature type="transmembrane region" description="Helical" evidence="3">
    <location>
        <begin position="244"/>
        <end position="268"/>
    </location>
</feature>
<dbReference type="PROSITE" id="PS50268">
    <property type="entry name" value="CADHERIN_2"/>
    <property type="match status" value="1"/>
</dbReference>
<comment type="caution">
    <text evidence="5">The sequence shown here is derived from an EMBL/GenBank/DDBJ whole genome shotgun (WGS) entry which is preliminary data.</text>
</comment>
<evidence type="ECO:0000259" key="4">
    <source>
        <dbReference type="PROSITE" id="PS50268"/>
    </source>
</evidence>
<organism evidence="5 6">
    <name type="scientific">Protopolystoma xenopodis</name>
    <dbReference type="NCBI Taxonomy" id="117903"/>
    <lineage>
        <taxon>Eukaryota</taxon>
        <taxon>Metazoa</taxon>
        <taxon>Spiralia</taxon>
        <taxon>Lophotrochozoa</taxon>
        <taxon>Platyhelminthes</taxon>
        <taxon>Monogenea</taxon>
        <taxon>Polyopisthocotylea</taxon>
        <taxon>Polystomatidea</taxon>
        <taxon>Polystomatidae</taxon>
        <taxon>Protopolystoma</taxon>
    </lineage>
</organism>
<dbReference type="OrthoDB" id="6252479at2759"/>
<keyword evidence="3" id="KW-0472">Membrane</keyword>
<dbReference type="GO" id="GO:0007156">
    <property type="term" value="P:homophilic cell adhesion via plasma membrane adhesion molecules"/>
    <property type="evidence" value="ECO:0007669"/>
    <property type="project" value="InterPro"/>
</dbReference>
<dbReference type="EMBL" id="CAAALY010012041">
    <property type="protein sequence ID" value="VEL11516.1"/>
    <property type="molecule type" value="Genomic_DNA"/>
</dbReference>
<keyword evidence="3" id="KW-1133">Transmembrane helix</keyword>
<keyword evidence="6" id="KW-1185">Reference proteome</keyword>
<reference evidence="5" key="1">
    <citation type="submission" date="2018-11" db="EMBL/GenBank/DDBJ databases">
        <authorList>
            <consortium name="Pathogen Informatics"/>
        </authorList>
    </citation>
    <scope>NUCLEOTIDE SEQUENCE</scope>
</reference>
<dbReference type="GO" id="GO:0016020">
    <property type="term" value="C:membrane"/>
    <property type="evidence" value="ECO:0007669"/>
    <property type="project" value="InterPro"/>
</dbReference>
<dbReference type="AlphaFoldDB" id="A0A448WH04"/>
<keyword evidence="3" id="KW-0812">Transmembrane</keyword>
<feature type="compositionally biased region" description="Basic residues" evidence="2">
    <location>
        <begin position="446"/>
        <end position="455"/>
    </location>
</feature>
<evidence type="ECO:0000256" key="1">
    <source>
        <dbReference type="PROSITE-ProRule" id="PRU00043"/>
    </source>
</evidence>
<dbReference type="InterPro" id="IPR015919">
    <property type="entry name" value="Cadherin-like_sf"/>
</dbReference>
<proteinExistence type="predicted"/>
<feature type="region of interest" description="Disordered" evidence="2">
    <location>
        <begin position="212"/>
        <end position="235"/>
    </location>
</feature>
<dbReference type="Gene3D" id="2.60.40.60">
    <property type="entry name" value="Cadherins"/>
    <property type="match status" value="1"/>
</dbReference>
<dbReference type="CDD" id="cd11304">
    <property type="entry name" value="Cadherin_repeat"/>
    <property type="match status" value="1"/>
</dbReference>
<gene>
    <name evidence="5" type="ORF">PXEA_LOCUS4956</name>
</gene>
<feature type="domain" description="Cadherin" evidence="4">
    <location>
        <begin position="9"/>
        <end position="146"/>
    </location>
</feature>
<sequence>MSFIRPHPLVAEDKDEGSKGKVVYELVGGNEQGFFILESDTGWIYLEKQFSSFGPSAVLTDASGAAPMGVPMSSFGSIGTNDSLSGASTAARIGSEASRLRQPIQEFRLYFRALDQGEPPKTATTYLLLRVLPIFLYPNGLGRPGSEASALTTLTGRSQAGRPDSSTSVSASTFMAGSLERNAASISGFSDLAHPMSTTAAAAAVAAAAWDGETRSGQNGPEGGSWVSRGSTGSDDNQLASSDFLVLIAMIVTTMAALLLIVAMMAVIRCRRLHHQQTQQQTGQLSGSAGQLMNRPTEAAKLQQLTQTSAGAGFLYVPGPNDSVTAASVPCGSVYLEASGNGQLTGSMFDSAYPSEKICRPEHTVQGTSAGLMMLSQPMNADCLTLLRTPNFAQSGMDAAESNAGAKSQVQDSNLWQRSGLWRTCLPTVGRGELSNGPGGLGMSRPARKGHRRGCKSGNRGQGGVRRRLGGLEKAKAGKGYTLNLHGGILQENLNNLNMSGEKTISRLDGIRLEDPYAVHALVYNSGESISIKLFRQKQYQPDDESEAN</sequence>
<accession>A0A448WH04</accession>
<dbReference type="InterPro" id="IPR002126">
    <property type="entry name" value="Cadherin-like_dom"/>
</dbReference>
<evidence type="ECO:0000313" key="6">
    <source>
        <dbReference type="Proteomes" id="UP000784294"/>
    </source>
</evidence>
<protein>
    <recommendedName>
        <fullName evidence="4">Cadherin domain-containing protein</fullName>
    </recommendedName>
</protein>
<dbReference type="Proteomes" id="UP000784294">
    <property type="component" value="Unassembled WGS sequence"/>
</dbReference>
<keyword evidence="1" id="KW-0106">Calcium</keyword>
<dbReference type="GO" id="GO:0005509">
    <property type="term" value="F:calcium ion binding"/>
    <property type="evidence" value="ECO:0007669"/>
    <property type="project" value="UniProtKB-UniRule"/>
</dbReference>